<dbReference type="GeneID" id="175179"/>
<feature type="coiled-coil region" evidence="1">
    <location>
        <begin position="78"/>
        <end position="105"/>
    </location>
</feature>
<dbReference type="SMR" id="G5ED94"/>
<reference evidence="3" key="2">
    <citation type="submission" date="2000-08" db="EMBL/GenBank/DDBJ databases">
        <title>Expressed genes in C. elegans.</title>
        <authorList>
            <person name="Kohara Y."/>
            <person name="Shin'i T."/>
            <person name="Suzuki Y."/>
            <person name="Sugano S."/>
            <person name="Potdevin M."/>
            <person name="Thierry-Mieg Y."/>
            <person name="Thierry-Mieg D."/>
            <person name="Thierry-Mieg J."/>
        </authorList>
    </citation>
    <scope>NUCLEOTIDE SEQUENCE</scope>
</reference>
<evidence type="ECO:0000313" key="6">
    <source>
        <dbReference type="WormBase" id="C29F9.2"/>
    </source>
</evidence>
<dbReference type="AlphaFoldDB" id="G5ED94"/>
<reference evidence="4" key="4">
    <citation type="submission" date="2024-10" db="EMBL/GenBank/DDBJ databases">
        <authorList>
            <consortium name="WormBase Consortium"/>
            <person name="WormBase"/>
        </authorList>
    </citation>
    <scope>NUCLEOTIDE SEQUENCE</scope>
    <source>
        <strain evidence="4">Bristol N2</strain>
    </source>
</reference>
<reference evidence="4" key="3">
    <citation type="submission" date="2003-03" db="EMBL/GenBank/DDBJ databases">
        <authorList>
            <person name="Sulson J.E."/>
            <person name="Waterston R."/>
        </authorList>
    </citation>
    <scope>NUCLEOTIDE SEQUENCE</scope>
    <source>
        <strain evidence="4">Bristol N2</strain>
    </source>
</reference>
<dbReference type="EMBL" id="BX284603">
    <property type="protein sequence ID" value="CCD66060.1"/>
    <property type="molecule type" value="Genomic_DNA"/>
</dbReference>
<dbReference type="KEGG" id="cel:CELE_C29F9.2"/>
<dbReference type="RefSeq" id="NP_497151.1">
    <property type="nucleotide sequence ID" value="NM_064750.3"/>
</dbReference>
<feature type="compositionally biased region" description="Basic and acidic residues" evidence="2">
    <location>
        <begin position="1"/>
        <end position="12"/>
    </location>
</feature>
<keyword evidence="5" id="KW-1185">Reference proteome</keyword>
<dbReference type="PaxDb" id="6239-C29F9.2"/>
<dbReference type="AGR" id="WB:WBGene00016217"/>
<dbReference type="HOGENOM" id="CLU_1908559_0_0_1"/>
<dbReference type="PIR" id="T33585">
    <property type="entry name" value="T33585"/>
</dbReference>
<gene>
    <name evidence="3" type="primary">3A339</name>
    <name evidence="4 6" type="ORF">C29F9.2</name>
    <name evidence="4" type="ORF">CELE_C29F9.2</name>
</gene>
<feature type="compositionally biased region" description="Polar residues" evidence="2">
    <location>
        <begin position="35"/>
        <end position="46"/>
    </location>
</feature>
<protein>
    <submittedName>
        <fullName evidence="3">3A339</fullName>
    </submittedName>
</protein>
<sequence>MSASETRSKVLTDESTGSTAIEESPRNRQNEEPEQTSQTENLQTDPFNARISEIFEKQTVAFERQMMIKEEEFMSQMKEREEVKLKDLETKLENFEKWRKEIRLEGAKELNIKLHSEPEVSAELEHEGGLQEK</sequence>
<reference evidence="4 5" key="1">
    <citation type="journal article" date="1998" name="Science">
        <title>Genome sequence of the nematode C. elegans: a platform for investigating biology.</title>
        <authorList>
            <consortium name="The C. elegans sequencing consortium"/>
            <person name="Sulson J.E."/>
            <person name="Waterston R."/>
        </authorList>
    </citation>
    <scope>NUCLEOTIDE SEQUENCE [LARGE SCALE GENOMIC DNA]</scope>
    <source>
        <strain evidence="4 5">Bristol N2</strain>
    </source>
</reference>
<dbReference type="Proteomes" id="UP000001940">
    <property type="component" value="Chromosome III"/>
</dbReference>
<feature type="region of interest" description="Disordered" evidence="2">
    <location>
        <begin position="1"/>
        <end position="47"/>
    </location>
</feature>
<proteinExistence type="evidence at protein level"/>
<dbReference type="Bgee" id="WBGene00016217">
    <property type="expression patterns" value="Expressed in larva and 4 other cell types or tissues"/>
</dbReference>
<evidence type="ECO:0000313" key="5">
    <source>
        <dbReference type="Proteomes" id="UP000001940"/>
    </source>
</evidence>
<dbReference type="EMBL" id="AF292048">
    <property type="protein sequence ID" value="AAG41144.1"/>
    <property type="molecule type" value="mRNA"/>
</dbReference>
<accession>G5ED94</accession>
<keyword evidence="1" id="KW-0175">Coiled coil</keyword>
<evidence type="ECO:0000313" key="3">
    <source>
        <dbReference type="EMBL" id="AAG41144.1"/>
    </source>
</evidence>
<keyword evidence="7" id="KW-1267">Proteomics identification</keyword>
<organism evidence="4 5">
    <name type="scientific">Caenorhabditis elegans</name>
    <dbReference type="NCBI Taxonomy" id="6239"/>
    <lineage>
        <taxon>Eukaryota</taxon>
        <taxon>Metazoa</taxon>
        <taxon>Ecdysozoa</taxon>
        <taxon>Nematoda</taxon>
        <taxon>Chromadorea</taxon>
        <taxon>Rhabditida</taxon>
        <taxon>Rhabditina</taxon>
        <taxon>Rhabditomorpha</taxon>
        <taxon>Rhabditoidea</taxon>
        <taxon>Rhabditidae</taxon>
        <taxon>Peloderinae</taxon>
        <taxon>Caenorhabditis</taxon>
    </lineage>
</organism>
<evidence type="ECO:0000256" key="1">
    <source>
        <dbReference type="SAM" id="Coils"/>
    </source>
</evidence>
<evidence type="ECO:0007829" key="7">
    <source>
        <dbReference type="PeptideAtlas" id="G5ED94"/>
    </source>
</evidence>
<evidence type="ECO:0000256" key="2">
    <source>
        <dbReference type="SAM" id="MobiDB-lite"/>
    </source>
</evidence>
<evidence type="ECO:0000313" key="4">
    <source>
        <dbReference type="EMBL" id="CCD66060.1"/>
    </source>
</evidence>
<dbReference type="WormBase" id="C29F9.2">
    <property type="protein sequence ID" value="CE08450"/>
    <property type="gene ID" value="WBGene00016217"/>
</dbReference>
<dbReference type="PeptideAtlas" id="G5ED94"/>
<name>G5ED94_CAEEL</name>
<dbReference type="CTD" id="175179"/>